<reference evidence="8 9" key="1">
    <citation type="submission" date="2018-08" db="EMBL/GenBank/DDBJ databases">
        <title>Genomic Encyclopedia of Archaeal and Bacterial Type Strains, Phase II (KMG-II): from individual species to whole genera.</title>
        <authorList>
            <person name="Goeker M."/>
        </authorList>
    </citation>
    <scope>NUCLEOTIDE SEQUENCE [LARGE SCALE GENOMIC DNA]</scope>
    <source>
        <strain evidence="8 9">DSM 45791</strain>
    </source>
</reference>
<dbReference type="PANTHER" id="PTHR11069">
    <property type="entry name" value="GLUCOSYLCERAMIDASE"/>
    <property type="match status" value="1"/>
</dbReference>
<dbReference type="Pfam" id="PF02055">
    <property type="entry name" value="Glyco_hydro_30"/>
    <property type="match status" value="1"/>
</dbReference>
<comment type="similarity">
    <text evidence="1 4">Belongs to the glycosyl hydrolase 30 family.</text>
</comment>
<dbReference type="InterPro" id="IPR001139">
    <property type="entry name" value="Glyco_hydro_30"/>
</dbReference>
<dbReference type="SUPFAM" id="SSF51011">
    <property type="entry name" value="Glycosyl hydrolase domain"/>
    <property type="match status" value="1"/>
</dbReference>
<dbReference type="SUPFAM" id="SSF51445">
    <property type="entry name" value="(Trans)glycosidases"/>
    <property type="match status" value="1"/>
</dbReference>
<accession>A0A3E0GWY0</accession>
<dbReference type="Gene3D" id="2.60.40.1180">
    <property type="entry name" value="Golgi alpha-mannosidase II"/>
    <property type="match status" value="1"/>
</dbReference>
<feature type="domain" description="Glycosyl hydrolase family 30 beta sandwich" evidence="7">
    <location>
        <begin position="411"/>
        <end position="473"/>
    </location>
</feature>
<dbReference type="EMBL" id="QUNO01000021">
    <property type="protein sequence ID" value="REH32634.1"/>
    <property type="molecule type" value="Genomic_DNA"/>
</dbReference>
<dbReference type="InterPro" id="IPR033452">
    <property type="entry name" value="GH30_C"/>
</dbReference>
<name>A0A3E0GWY0_9PSEU</name>
<dbReference type="GO" id="GO:0004348">
    <property type="term" value="F:glucosylceramidase activity"/>
    <property type="evidence" value="ECO:0007669"/>
    <property type="project" value="InterPro"/>
</dbReference>
<dbReference type="InterPro" id="IPR013780">
    <property type="entry name" value="Glyco_hydro_b"/>
</dbReference>
<evidence type="ECO:0000256" key="4">
    <source>
        <dbReference type="RuleBase" id="RU361188"/>
    </source>
</evidence>
<dbReference type="PRINTS" id="PR00843">
    <property type="entry name" value="GLHYDRLASE30"/>
</dbReference>
<dbReference type="OrthoDB" id="9806701at2"/>
<dbReference type="Gene3D" id="3.20.20.80">
    <property type="entry name" value="Glycosidases"/>
    <property type="match status" value="1"/>
</dbReference>
<evidence type="ECO:0000259" key="7">
    <source>
        <dbReference type="Pfam" id="PF17189"/>
    </source>
</evidence>
<dbReference type="RefSeq" id="WP_116180740.1">
    <property type="nucleotide sequence ID" value="NZ_CP144375.1"/>
</dbReference>
<dbReference type="Proteomes" id="UP000256269">
    <property type="component" value="Unassembled WGS sequence"/>
</dbReference>
<evidence type="ECO:0000256" key="2">
    <source>
        <dbReference type="ARBA" id="ARBA00022729"/>
    </source>
</evidence>
<feature type="signal peptide" evidence="5">
    <location>
        <begin position="1"/>
        <end position="28"/>
    </location>
</feature>
<evidence type="ECO:0000313" key="9">
    <source>
        <dbReference type="Proteomes" id="UP000256269"/>
    </source>
</evidence>
<dbReference type="InterPro" id="IPR033453">
    <property type="entry name" value="Glyco_hydro_30_TIM-barrel"/>
</dbReference>
<protein>
    <submittedName>
        <fullName evidence="8">Glucosylceramidase</fullName>
    </submittedName>
</protein>
<evidence type="ECO:0000256" key="1">
    <source>
        <dbReference type="ARBA" id="ARBA00005382"/>
    </source>
</evidence>
<keyword evidence="9" id="KW-1185">Reference proteome</keyword>
<comment type="caution">
    <text evidence="8">The sequence shown here is derived from an EMBL/GenBank/DDBJ whole genome shotgun (WGS) entry which is preliminary data.</text>
</comment>
<keyword evidence="4" id="KW-0326">Glycosidase</keyword>
<feature type="domain" description="Glycosyl hydrolase family 30 TIM-barrel" evidence="6">
    <location>
        <begin position="76"/>
        <end position="408"/>
    </location>
</feature>
<dbReference type="GO" id="GO:0016020">
    <property type="term" value="C:membrane"/>
    <property type="evidence" value="ECO:0007669"/>
    <property type="project" value="GOC"/>
</dbReference>
<dbReference type="GO" id="GO:0006680">
    <property type="term" value="P:glucosylceramide catabolic process"/>
    <property type="evidence" value="ECO:0007669"/>
    <property type="project" value="TreeGrafter"/>
</dbReference>
<dbReference type="AlphaFoldDB" id="A0A3E0GWY0"/>
<dbReference type="Pfam" id="PF17189">
    <property type="entry name" value="Glyco_hydro_30C"/>
    <property type="match status" value="1"/>
</dbReference>
<keyword evidence="3 4" id="KW-0378">Hydrolase</keyword>
<dbReference type="InterPro" id="IPR017853">
    <property type="entry name" value="GH"/>
</dbReference>
<dbReference type="PANTHER" id="PTHR11069:SF23">
    <property type="entry name" value="LYSOSOMAL ACID GLUCOSYLCERAMIDASE"/>
    <property type="match status" value="1"/>
</dbReference>
<feature type="chain" id="PRO_5017611037" evidence="5">
    <location>
        <begin position="29"/>
        <end position="476"/>
    </location>
</feature>
<proteinExistence type="inferred from homology"/>
<evidence type="ECO:0000256" key="3">
    <source>
        <dbReference type="ARBA" id="ARBA00022801"/>
    </source>
</evidence>
<sequence>MTSRANLAAAVAATLVLGTTAGSVAAQATPWTSVSVWETTADQSRLLTQLPGARFGRETAGGPTITIDQTKKYQSITGFGASFTDSSAWLVANSPQRDAIMTKLFDPRRGIGLNFLRQPIGASDFSRSLFSYDDGAADPSLSRFSVAHDRDYILPVLREALRLNPATTVMATPWSMPGWMKTSGSMIGGSVRTDDQTLRTYANYLVKFVQAYRKAGVPVSLLSAQNEPEYSPADYPGATMSAADEARFIGDYLGPALRAAGLRTGILAYDHNWDDTKYPSAVLGDPQAAKYTSGVAWHCYGGNPDAQSTVHDAFPAKDAYFTECSGSQSSNPATTFADSLDWQTEHLIIGGTRNWAKSVVTWNVALDPKGGPTMHCTTCTGAVTVDDAANTVSYNAEYYVLGQASKFVKPGAVRIDSNTFGPGDVEDVAFRNPDGSTALIVLNADASNARTFTVSEHGRSFSYTLPAKAVATFTWR</sequence>
<keyword evidence="2 5" id="KW-0732">Signal</keyword>
<evidence type="ECO:0000256" key="5">
    <source>
        <dbReference type="SAM" id="SignalP"/>
    </source>
</evidence>
<gene>
    <name evidence="8" type="ORF">BCF44_121183</name>
</gene>
<organism evidence="8 9">
    <name type="scientific">Kutzneria buriramensis</name>
    <dbReference type="NCBI Taxonomy" id="1045776"/>
    <lineage>
        <taxon>Bacteria</taxon>
        <taxon>Bacillati</taxon>
        <taxon>Actinomycetota</taxon>
        <taxon>Actinomycetes</taxon>
        <taxon>Pseudonocardiales</taxon>
        <taxon>Pseudonocardiaceae</taxon>
        <taxon>Kutzneria</taxon>
    </lineage>
</organism>
<evidence type="ECO:0000313" key="8">
    <source>
        <dbReference type="EMBL" id="REH32634.1"/>
    </source>
</evidence>
<evidence type="ECO:0000259" key="6">
    <source>
        <dbReference type="Pfam" id="PF02055"/>
    </source>
</evidence>